<sequence length="760" mass="90496">MSNKYTVLDFLNNSVDNENGEKLEVPRGIEIPMIQRDYAQGRKDVKTTYIREKFLKDIHLAMKDGEPLNLDFVYGYTENSSFIPLDGQQRLTTLYLIYWYLAFKDECLTKYDFTKFNYSTRQSSKEFLKNLNTNENFNPLFTSWNRGEQILSKIIQNQPWFSSIWKYDPTVQGLLSTLEDVENMFSDIQFEEVYINKPVTFHVLNISDFGLSDNLYIKMNARGKPLSDFEKFKASFEKIISKHDEFDYFADSIDGKWQTSFWVYAKGTLEEDCENVKELSKKSDLFLLNFIKKISEYLFYLDQNISNDIFIFEDNTIEKIYSNESNFHLLVKCFDLMALEKLQDWEGYFERIFSKNYTESKVALHQEISNFFFKTITGDSFSRFEDLILFAWVNYVTRANSIEITSDLKDFLRIQRNCINNINQKKKASLDSELRADYYRDIVNFIDNLDTKSSYSSLRAGSSNFLKKYIQYEMDKFHFFGNNNILKELLFKLEDHPQIKGLLFNFDLGNYAENELKNIVKNFYSLFEKVNYKDIIRLLLCFGDYAVTIVSDSKIGKFKFLGAQDKWHRIIASPEGEVRTNLKGLFELFRHHYITDWSTIINSEVDKIRNNYKDSWYWYFLDDEFKVILERSVFTINDSDAKLREIEIFNPEKPSLMAFHYNPFVYYLRYHSDEKVKKALNLEKCCGQYSEFTFLHLNNGVKLEQWDNRWYFTKGFDVKEITDSMKYDDHHEQYYFECEHLINDVIPVITELNDVKINLL</sequence>
<dbReference type="EMBL" id="RJUG01000001">
    <property type="protein sequence ID" value="ROI10780.1"/>
    <property type="molecule type" value="Genomic_DNA"/>
</dbReference>
<organism evidence="2 3">
    <name type="scientific">Kaistella daneshvariae</name>
    <dbReference type="NCBI Taxonomy" id="2487074"/>
    <lineage>
        <taxon>Bacteria</taxon>
        <taxon>Pseudomonadati</taxon>
        <taxon>Bacteroidota</taxon>
        <taxon>Flavobacteriia</taxon>
        <taxon>Flavobacteriales</taxon>
        <taxon>Weeksellaceae</taxon>
        <taxon>Chryseobacterium group</taxon>
        <taxon>Kaistella</taxon>
    </lineage>
</organism>
<dbReference type="OrthoDB" id="3654724at2"/>
<gene>
    <name evidence="2" type="ORF">EGI11_02495</name>
</gene>
<dbReference type="InterPro" id="IPR004919">
    <property type="entry name" value="GmrSD_N"/>
</dbReference>
<dbReference type="Proteomes" id="UP000270224">
    <property type="component" value="Unassembled WGS sequence"/>
</dbReference>
<dbReference type="RefSeq" id="WP_123264868.1">
    <property type="nucleotide sequence ID" value="NZ_RJUG01000001.1"/>
</dbReference>
<reference evidence="3" key="1">
    <citation type="submission" date="2018-11" db="EMBL/GenBank/DDBJ databases">
        <title>Proposal to divide the Flavobacteriaceae and reorganize its genera based on Amino Acid Identity values calculated from whole genome sequences.</title>
        <authorList>
            <person name="Nicholson A.C."/>
            <person name="Gulvik C.A."/>
            <person name="Whitney A.M."/>
            <person name="Humrighouse B.W."/>
            <person name="Bell M."/>
            <person name="Holmens B."/>
            <person name="Steigerwalt A."/>
            <person name="Villarma A."/>
            <person name="Sheth M."/>
            <person name="Batra D."/>
            <person name="Pryor J."/>
            <person name="Bernardet J.-F."/>
            <person name="Hugo C."/>
            <person name="Kampfer P."/>
            <person name="Newman J."/>
            <person name="Mcquiston J.R."/>
        </authorList>
    </citation>
    <scope>NUCLEOTIDE SEQUENCE [LARGE SCALE GENOMIC DNA]</scope>
    <source>
        <strain evidence="3">H3056</strain>
    </source>
</reference>
<feature type="domain" description="GmrSD restriction endonucleases N-terminal" evidence="1">
    <location>
        <begin position="28"/>
        <end position="236"/>
    </location>
</feature>
<dbReference type="Pfam" id="PF03235">
    <property type="entry name" value="GmrSD_N"/>
    <property type="match status" value="1"/>
</dbReference>
<accession>A0A3N0X0F1</accession>
<protein>
    <submittedName>
        <fullName evidence="2">DUF262 domain-containing protein</fullName>
    </submittedName>
</protein>
<comment type="caution">
    <text evidence="2">The sequence shown here is derived from an EMBL/GenBank/DDBJ whole genome shotgun (WGS) entry which is preliminary data.</text>
</comment>
<proteinExistence type="predicted"/>
<dbReference type="AlphaFoldDB" id="A0A3N0X0F1"/>
<evidence type="ECO:0000313" key="3">
    <source>
        <dbReference type="Proteomes" id="UP000270224"/>
    </source>
</evidence>
<evidence type="ECO:0000259" key="1">
    <source>
        <dbReference type="Pfam" id="PF03235"/>
    </source>
</evidence>
<name>A0A3N0X0F1_9FLAO</name>
<evidence type="ECO:0000313" key="2">
    <source>
        <dbReference type="EMBL" id="ROI10780.1"/>
    </source>
</evidence>